<gene>
    <name evidence="2" type="ORF">BROSI_A1332</name>
</gene>
<accession>A0ABQ0JVP1</accession>
<evidence type="ECO:0000259" key="1">
    <source>
        <dbReference type="Pfam" id="PF13470"/>
    </source>
</evidence>
<dbReference type="InterPro" id="IPR002850">
    <property type="entry name" value="PIN_toxin-like"/>
</dbReference>
<dbReference type="Proteomes" id="UP000032309">
    <property type="component" value="Unassembled WGS sequence"/>
</dbReference>
<organism evidence="2 3">
    <name type="scientific">Candidatus Brocadia sinica JPN1</name>
    <dbReference type="NCBI Taxonomy" id="1197129"/>
    <lineage>
        <taxon>Bacteria</taxon>
        <taxon>Pseudomonadati</taxon>
        <taxon>Planctomycetota</taxon>
        <taxon>Candidatus Brocadiia</taxon>
        <taxon>Candidatus Brocadiales</taxon>
        <taxon>Candidatus Brocadiaceae</taxon>
        <taxon>Candidatus Brocadia</taxon>
    </lineage>
</organism>
<dbReference type="Pfam" id="PF13470">
    <property type="entry name" value="PIN_3"/>
    <property type="match status" value="1"/>
</dbReference>
<dbReference type="RefSeq" id="WP_052562916.1">
    <property type="nucleotide sequence ID" value="NZ_BAFN01000001.1"/>
</dbReference>
<evidence type="ECO:0000313" key="2">
    <source>
        <dbReference type="EMBL" id="GAN32817.1"/>
    </source>
</evidence>
<dbReference type="InterPro" id="IPR029060">
    <property type="entry name" value="PIN-like_dom_sf"/>
</dbReference>
<dbReference type="InterPro" id="IPR002716">
    <property type="entry name" value="PIN_dom"/>
</dbReference>
<proteinExistence type="predicted"/>
<sequence length="134" mass="15129">MIQNLVLDTNILISGYLWDGKPRQAIRLVKSTDFRLLHCKDSITELVRVLSAKFQLSAPEIHAVVLDIKGMGKSIRVFSKECPIKEDLTDNVFINLAIDGNAKIIVSGDSHLLNLKEYKKIKIITVSEFLSRYS</sequence>
<keyword evidence="3" id="KW-1185">Reference proteome</keyword>
<dbReference type="PANTHER" id="PTHR34610">
    <property type="entry name" value="SSL7007 PROTEIN"/>
    <property type="match status" value="1"/>
</dbReference>
<comment type="caution">
    <text evidence="2">The sequence shown here is derived from an EMBL/GenBank/DDBJ whole genome shotgun (WGS) entry which is preliminary data.</text>
</comment>
<dbReference type="NCBIfam" id="TIGR00305">
    <property type="entry name" value="putative toxin-antitoxin system toxin component, PIN family"/>
    <property type="match status" value="1"/>
</dbReference>
<dbReference type="SUPFAM" id="SSF88723">
    <property type="entry name" value="PIN domain-like"/>
    <property type="match status" value="1"/>
</dbReference>
<feature type="domain" description="PIN" evidence="1">
    <location>
        <begin position="5"/>
        <end position="110"/>
    </location>
</feature>
<name>A0ABQ0JVP1_9BACT</name>
<dbReference type="PANTHER" id="PTHR34610:SF3">
    <property type="entry name" value="SSL7007 PROTEIN"/>
    <property type="match status" value="1"/>
</dbReference>
<dbReference type="EMBL" id="BAFN01000001">
    <property type="protein sequence ID" value="GAN32817.1"/>
    <property type="molecule type" value="Genomic_DNA"/>
</dbReference>
<evidence type="ECO:0000313" key="3">
    <source>
        <dbReference type="Proteomes" id="UP000032309"/>
    </source>
</evidence>
<protein>
    <submittedName>
        <fullName evidence="2">Nucleic acid-binding protein contains PIN domain</fullName>
    </submittedName>
</protein>
<reference evidence="3" key="1">
    <citation type="journal article" date="2015" name="Genome Announc.">
        <title>Draft Genome Sequence of an Anaerobic Ammonium-Oxidizing Bacterium, "Candidatus Brocadia sinica".</title>
        <authorList>
            <person name="Oshiki M."/>
            <person name="Shinyako-Hata K."/>
            <person name="Satoh H."/>
            <person name="Okabe S."/>
        </authorList>
    </citation>
    <scope>NUCLEOTIDE SEQUENCE [LARGE SCALE GENOMIC DNA]</scope>
    <source>
        <strain evidence="3">JPN1</strain>
    </source>
</reference>